<dbReference type="InParanoid" id="E9FSB3"/>
<dbReference type="GO" id="GO:0005762">
    <property type="term" value="C:mitochondrial large ribosomal subunit"/>
    <property type="evidence" value="ECO:0000318"/>
    <property type="project" value="GO_Central"/>
</dbReference>
<keyword evidence="6" id="KW-0687">Ribonucleoprotein</keyword>
<keyword evidence="5" id="KW-0496">Mitochondrion</keyword>
<dbReference type="PANTHER" id="PTHR21338">
    <property type="entry name" value="MITOCHONDRIAL RIBOSOMAL PROTEIN L41"/>
    <property type="match status" value="1"/>
</dbReference>
<dbReference type="PANTHER" id="PTHR21338:SF0">
    <property type="entry name" value="LARGE RIBOSOMAL SUBUNIT PROTEIN ML41"/>
    <property type="match status" value="1"/>
</dbReference>
<dbReference type="OrthoDB" id="408933at2759"/>
<evidence type="ECO:0000256" key="6">
    <source>
        <dbReference type="ARBA" id="ARBA00023274"/>
    </source>
</evidence>
<comment type="similarity">
    <text evidence="2">Belongs to the mitochondrion-specific ribosomal protein mL41 family.</text>
</comment>
<dbReference type="GO" id="GO:0006412">
    <property type="term" value="P:translation"/>
    <property type="evidence" value="ECO:0000318"/>
    <property type="project" value="GO_Central"/>
</dbReference>
<dbReference type="InterPro" id="IPR019189">
    <property type="entry name" value="Ribosomal_mL41"/>
</dbReference>
<dbReference type="FunCoup" id="E9FSB3">
    <property type="interactions" value="36"/>
</dbReference>
<dbReference type="AlphaFoldDB" id="E9FSB3"/>
<evidence type="ECO:0000256" key="7">
    <source>
        <dbReference type="SAM" id="MobiDB-lite"/>
    </source>
</evidence>
<evidence type="ECO:0000313" key="9">
    <source>
        <dbReference type="Proteomes" id="UP000000305"/>
    </source>
</evidence>
<dbReference type="Pfam" id="PF09809">
    <property type="entry name" value="MRP-L27"/>
    <property type="match status" value="1"/>
</dbReference>
<keyword evidence="9" id="KW-1185">Reference proteome</keyword>
<keyword evidence="4" id="KW-0689">Ribosomal protein</keyword>
<dbReference type="HOGENOM" id="CLU_136410_0_0_1"/>
<name>E9FSB3_DAPPU</name>
<accession>E9FSB3</accession>
<evidence type="ECO:0000256" key="5">
    <source>
        <dbReference type="ARBA" id="ARBA00023128"/>
    </source>
</evidence>
<proteinExistence type="inferred from homology"/>
<feature type="region of interest" description="Disordered" evidence="7">
    <location>
        <begin position="135"/>
        <end position="168"/>
    </location>
</feature>
<dbReference type="OMA" id="CQQRTIS"/>
<evidence type="ECO:0000256" key="1">
    <source>
        <dbReference type="ARBA" id="ARBA00004173"/>
    </source>
</evidence>
<dbReference type="GO" id="GO:0003735">
    <property type="term" value="F:structural constituent of ribosome"/>
    <property type="evidence" value="ECO:0000318"/>
    <property type="project" value="GO_Central"/>
</dbReference>
<evidence type="ECO:0008006" key="10">
    <source>
        <dbReference type="Google" id="ProtNLM"/>
    </source>
</evidence>
<dbReference type="EMBL" id="GL732523">
    <property type="protein sequence ID" value="EFX90004.1"/>
    <property type="molecule type" value="Genomic_DNA"/>
</dbReference>
<feature type="compositionally biased region" description="Basic and acidic residues" evidence="7">
    <location>
        <begin position="151"/>
        <end position="168"/>
    </location>
</feature>
<comment type="subcellular location">
    <subcellularLocation>
        <location evidence="1">Mitochondrion</location>
    </subcellularLocation>
</comment>
<dbReference type="PhylomeDB" id="E9FSB3"/>
<evidence type="ECO:0000256" key="2">
    <source>
        <dbReference type="ARBA" id="ARBA00010152"/>
    </source>
</evidence>
<dbReference type="STRING" id="6669.E9FSB3"/>
<dbReference type="KEGG" id="dpx:DAPPUDRAFT_205195"/>
<dbReference type="Proteomes" id="UP000000305">
    <property type="component" value="Unassembled WGS sequence"/>
</dbReference>
<sequence length="168" mass="18800">MELNMLKVFGKQFARATIRGISTSACACGKRNFKKFPIYNKRGTRDFKAKQAKNPHPDVPIHTYGVRPIGYRNGSAFVEIKELIPEIIVPDLTGFKLKPYVSYRTSDIVQPPLTPEELFGAVYVKKITEDFKAGKLGPDNQSLEPSAAERLTPEEAKEKVSSIRSDIV</sequence>
<organism evidence="8 9">
    <name type="scientific">Daphnia pulex</name>
    <name type="common">Water flea</name>
    <dbReference type="NCBI Taxonomy" id="6669"/>
    <lineage>
        <taxon>Eukaryota</taxon>
        <taxon>Metazoa</taxon>
        <taxon>Ecdysozoa</taxon>
        <taxon>Arthropoda</taxon>
        <taxon>Crustacea</taxon>
        <taxon>Branchiopoda</taxon>
        <taxon>Diplostraca</taxon>
        <taxon>Cladocera</taxon>
        <taxon>Anomopoda</taxon>
        <taxon>Daphniidae</taxon>
        <taxon>Daphnia</taxon>
    </lineage>
</organism>
<evidence type="ECO:0000256" key="4">
    <source>
        <dbReference type="ARBA" id="ARBA00022980"/>
    </source>
</evidence>
<gene>
    <name evidence="8" type="ORF">DAPPUDRAFT_205195</name>
</gene>
<keyword evidence="3" id="KW-0809">Transit peptide</keyword>
<evidence type="ECO:0000256" key="3">
    <source>
        <dbReference type="ARBA" id="ARBA00022946"/>
    </source>
</evidence>
<dbReference type="eggNOG" id="KOG4756">
    <property type="taxonomic scope" value="Eukaryota"/>
</dbReference>
<protein>
    <recommendedName>
        <fullName evidence="10">EOG090X0IZW</fullName>
    </recommendedName>
</protein>
<evidence type="ECO:0000313" key="8">
    <source>
        <dbReference type="EMBL" id="EFX90004.1"/>
    </source>
</evidence>
<reference evidence="8 9" key="1">
    <citation type="journal article" date="2011" name="Science">
        <title>The ecoresponsive genome of Daphnia pulex.</title>
        <authorList>
            <person name="Colbourne J.K."/>
            <person name="Pfrender M.E."/>
            <person name="Gilbert D."/>
            <person name="Thomas W.K."/>
            <person name="Tucker A."/>
            <person name="Oakley T.H."/>
            <person name="Tokishita S."/>
            <person name="Aerts A."/>
            <person name="Arnold G.J."/>
            <person name="Basu M.K."/>
            <person name="Bauer D.J."/>
            <person name="Caceres C.E."/>
            <person name="Carmel L."/>
            <person name="Casola C."/>
            <person name="Choi J.H."/>
            <person name="Detter J.C."/>
            <person name="Dong Q."/>
            <person name="Dusheyko S."/>
            <person name="Eads B.D."/>
            <person name="Frohlich T."/>
            <person name="Geiler-Samerotte K.A."/>
            <person name="Gerlach D."/>
            <person name="Hatcher P."/>
            <person name="Jogdeo S."/>
            <person name="Krijgsveld J."/>
            <person name="Kriventseva E.V."/>
            <person name="Kultz D."/>
            <person name="Laforsch C."/>
            <person name="Lindquist E."/>
            <person name="Lopez J."/>
            <person name="Manak J.R."/>
            <person name="Muller J."/>
            <person name="Pangilinan J."/>
            <person name="Patwardhan R.P."/>
            <person name="Pitluck S."/>
            <person name="Pritham E.J."/>
            <person name="Rechtsteiner A."/>
            <person name="Rho M."/>
            <person name="Rogozin I.B."/>
            <person name="Sakarya O."/>
            <person name="Salamov A."/>
            <person name="Schaack S."/>
            <person name="Shapiro H."/>
            <person name="Shiga Y."/>
            <person name="Skalitzky C."/>
            <person name="Smith Z."/>
            <person name="Souvorov A."/>
            <person name="Sung W."/>
            <person name="Tang Z."/>
            <person name="Tsuchiya D."/>
            <person name="Tu H."/>
            <person name="Vos H."/>
            <person name="Wang M."/>
            <person name="Wolf Y.I."/>
            <person name="Yamagata H."/>
            <person name="Yamada T."/>
            <person name="Ye Y."/>
            <person name="Shaw J.R."/>
            <person name="Andrews J."/>
            <person name="Crease T.J."/>
            <person name="Tang H."/>
            <person name="Lucas S.M."/>
            <person name="Robertson H.M."/>
            <person name="Bork P."/>
            <person name="Koonin E.V."/>
            <person name="Zdobnov E.M."/>
            <person name="Grigoriev I.V."/>
            <person name="Lynch M."/>
            <person name="Boore J.L."/>
        </authorList>
    </citation>
    <scope>NUCLEOTIDE SEQUENCE [LARGE SCALE GENOMIC DNA]</scope>
</reference>